<keyword evidence="3" id="KW-1185">Reference proteome</keyword>
<keyword evidence="1" id="KW-0175">Coiled coil</keyword>
<dbReference type="GO" id="GO:0006313">
    <property type="term" value="P:DNA transposition"/>
    <property type="evidence" value="ECO:0007669"/>
    <property type="project" value="InterPro"/>
</dbReference>
<dbReference type="Gene3D" id="1.10.10.60">
    <property type="entry name" value="Homeodomain-like"/>
    <property type="match status" value="1"/>
</dbReference>
<accession>A0A410PTU5</accession>
<evidence type="ECO:0000256" key="1">
    <source>
        <dbReference type="SAM" id="Coils"/>
    </source>
</evidence>
<reference evidence="2 3" key="1">
    <citation type="submission" date="2019-01" db="EMBL/GenBank/DDBJ databases">
        <title>Draft genomes of a novel of Aminipila strains.</title>
        <authorList>
            <person name="Ma S."/>
        </authorList>
    </citation>
    <scope>NUCLEOTIDE SEQUENCE [LARGE SCALE GENOMIC DNA]</scope>
    <source>
        <strain evidence="3">JN-39</strain>
    </source>
</reference>
<dbReference type="PANTHER" id="PTHR33215">
    <property type="entry name" value="PROTEIN DISTAL ANTENNA"/>
    <property type="match status" value="1"/>
</dbReference>
<dbReference type="Pfam" id="PF01527">
    <property type="entry name" value="HTH_Tnp_1"/>
    <property type="match status" value="1"/>
</dbReference>
<dbReference type="Proteomes" id="UP000287601">
    <property type="component" value="Chromosome"/>
</dbReference>
<evidence type="ECO:0000313" key="2">
    <source>
        <dbReference type="EMBL" id="QAT42334.1"/>
    </source>
</evidence>
<organism evidence="2 3">
    <name type="scientific">Aminipila luticellarii</name>
    <dbReference type="NCBI Taxonomy" id="2507160"/>
    <lineage>
        <taxon>Bacteria</taxon>
        <taxon>Bacillati</taxon>
        <taxon>Bacillota</taxon>
        <taxon>Clostridia</taxon>
        <taxon>Peptostreptococcales</taxon>
        <taxon>Anaerovoracaceae</taxon>
        <taxon>Aminipila</taxon>
    </lineage>
</organism>
<gene>
    <name evidence="2" type="ORF">EQM06_03300</name>
</gene>
<dbReference type="GO" id="GO:0003677">
    <property type="term" value="F:DNA binding"/>
    <property type="evidence" value="ECO:0007669"/>
    <property type="project" value="InterPro"/>
</dbReference>
<dbReference type="PANTHER" id="PTHR33215:SF13">
    <property type="entry name" value="PROTEIN DISTAL ANTENNA"/>
    <property type="match status" value="1"/>
</dbReference>
<dbReference type="KEGG" id="amij:EQM06_03300"/>
<proteinExistence type="predicted"/>
<dbReference type="InterPro" id="IPR009057">
    <property type="entry name" value="Homeodomain-like_sf"/>
</dbReference>
<dbReference type="EMBL" id="CP035281">
    <property type="protein sequence ID" value="QAT42334.1"/>
    <property type="molecule type" value="Genomic_DNA"/>
</dbReference>
<evidence type="ECO:0000313" key="3">
    <source>
        <dbReference type="Proteomes" id="UP000287601"/>
    </source>
</evidence>
<dbReference type="InterPro" id="IPR051839">
    <property type="entry name" value="RD_transcriptional_regulator"/>
</dbReference>
<protein>
    <submittedName>
        <fullName evidence="2">Transposase</fullName>
    </submittedName>
</protein>
<feature type="coiled-coil region" evidence="1">
    <location>
        <begin position="57"/>
        <end position="91"/>
    </location>
</feature>
<dbReference type="OrthoDB" id="1775287at2"/>
<dbReference type="RefSeq" id="WP_128744984.1">
    <property type="nucleotide sequence ID" value="NZ_CP035281.1"/>
</dbReference>
<dbReference type="InterPro" id="IPR002514">
    <property type="entry name" value="Transposase_8"/>
</dbReference>
<dbReference type="AlphaFoldDB" id="A0A410PTU5"/>
<dbReference type="SUPFAM" id="SSF46689">
    <property type="entry name" value="Homeodomain-like"/>
    <property type="match status" value="1"/>
</dbReference>
<dbReference type="GO" id="GO:0004803">
    <property type="term" value="F:transposase activity"/>
    <property type="evidence" value="ECO:0007669"/>
    <property type="project" value="InterPro"/>
</dbReference>
<sequence>MKTVSEETKRKVVKLHVQDGRTISSLAAEYGVCHATISNWMRTYRQERQKNDATKSEYELMQEVHNLRQELAEAKKENDFLKKAAAFFAKESISGISIHRKS</sequence>
<name>A0A410PTU5_9FIRM</name>